<dbReference type="AlphaFoldDB" id="A0A0M6ZD63"/>
<organism evidence="1 2">
    <name type="scientific">Roseibium album</name>
    <dbReference type="NCBI Taxonomy" id="311410"/>
    <lineage>
        <taxon>Bacteria</taxon>
        <taxon>Pseudomonadati</taxon>
        <taxon>Pseudomonadota</taxon>
        <taxon>Alphaproteobacteria</taxon>
        <taxon>Hyphomicrobiales</taxon>
        <taxon>Stappiaceae</taxon>
        <taxon>Roseibium</taxon>
    </lineage>
</organism>
<dbReference type="InterPro" id="IPR011051">
    <property type="entry name" value="RmlC_Cupin_sf"/>
</dbReference>
<name>A0A0M6ZD63_9HYPH</name>
<dbReference type="SUPFAM" id="SSF51182">
    <property type="entry name" value="RmlC-like cupins"/>
    <property type="match status" value="1"/>
</dbReference>
<dbReference type="EMBL" id="CXWC01000001">
    <property type="protein sequence ID" value="CTQ64790.1"/>
    <property type="molecule type" value="Genomic_DNA"/>
</dbReference>
<keyword evidence="2" id="KW-1185">Reference proteome</keyword>
<proteinExistence type="predicted"/>
<evidence type="ECO:0008006" key="3">
    <source>
        <dbReference type="Google" id="ProtNLM"/>
    </source>
</evidence>
<dbReference type="Proteomes" id="UP000049983">
    <property type="component" value="Unassembled WGS sequence"/>
</dbReference>
<evidence type="ECO:0000313" key="2">
    <source>
        <dbReference type="Proteomes" id="UP000049983"/>
    </source>
</evidence>
<sequence>MHERNNGTMLMNSTSDTKDPAAHYWHLWTDIDGVTHQSHCRFSNFELQSFAPPASDLWVKRLAADPQDITILVLQPGTLRWHRNPKPQWIVPLSGTWFVESMDGTRVEMGPGMASFGEDQLSRPGANGREGHLSGVVGDEPCVLLLIQVTDTPRTDAACRLD</sequence>
<reference evidence="2" key="1">
    <citation type="submission" date="2015-07" db="EMBL/GenBank/DDBJ databases">
        <authorList>
            <person name="Rodrigo-Torres Lidia"/>
            <person name="Arahal R.David."/>
        </authorList>
    </citation>
    <scope>NUCLEOTIDE SEQUENCE [LARGE SCALE GENOMIC DNA]</scope>
    <source>
        <strain evidence="2">CECT 5096</strain>
    </source>
</reference>
<gene>
    <name evidence="1" type="ORF">LA5096_00523</name>
</gene>
<accession>A0A0M6ZD63</accession>
<dbReference type="CDD" id="cd07009">
    <property type="entry name" value="cupin_BLL0285-like"/>
    <property type="match status" value="1"/>
</dbReference>
<dbReference type="STRING" id="311410.LA5095_03156"/>
<protein>
    <recommendedName>
        <fullName evidence="3">Cupin domain-containing protein</fullName>
    </recommendedName>
</protein>
<evidence type="ECO:0000313" key="1">
    <source>
        <dbReference type="EMBL" id="CTQ64790.1"/>
    </source>
</evidence>